<comment type="caution">
    <text evidence="1">The sequence shown here is derived from an EMBL/GenBank/DDBJ whole genome shotgun (WGS) entry which is preliminary data.</text>
</comment>
<proteinExistence type="predicted"/>
<keyword evidence="2" id="KW-1185">Reference proteome</keyword>
<dbReference type="Proteomes" id="UP001142372">
    <property type="component" value="Unassembled WGS sequence"/>
</dbReference>
<organism evidence="1 2">
    <name type="scientific">Leifsonia poae</name>
    <dbReference type="NCBI Taxonomy" id="110933"/>
    <lineage>
        <taxon>Bacteria</taxon>
        <taxon>Bacillati</taxon>
        <taxon>Actinomycetota</taxon>
        <taxon>Actinomycetes</taxon>
        <taxon>Micrococcales</taxon>
        <taxon>Microbacteriaceae</taxon>
        <taxon>Leifsonia</taxon>
    </lineage>
</organism>
<accession>A0A9W6M038</accession>
<dbReference type="AlphaFoldDB" id="A0A9W6M038"/>
<reference evidence="1" key="1">
    <citation type="journal article" date="2014" name="Int. J. Syst. Evol. Microbiol.">
        <title>Complete genome sequence of Corynebacterium casei LMG S-19264T (=DSM 44701T), isolated from a smear-ripened cheese.</title>
        <authorList>
            <consortium name="US DOE Joint Genome Institute (JGI-PGF)"/>
            <person name="Walter F."/>
            <person name="Albersmeier A."/>
            <person name="Kalinowski J."/>
            <person name="Ruckert C."/>
        </authorList>
    </citation>
    <scope>NUCLEOTIDE SEQUENCE</scope>
    <source>
        <strain evidence="1">VKM Ac-1401</strain>
    </source>
</reference>
<gene>
    <name evidence="1" type="ORF">GCM10017584_20890</name>
</gene>
<evidence type="ECO:0000313" key="2">
    <source>
        <dbReference type="Proteomes" id="UP001142372"/>
    </source>
</evidence>
<reference evidence="1" key="2">
    <citation type="submission" date="2023-01" db="EMBL/GenBank/DDBJ databases">
        <authorList>
            <person name="Sun Q."/>
            <person name="Evtushenko L."/>
        </authorList>
    </citation>
    <scope>NUCLEOTIDE SEQUENCE</scope>
    <source>
        <strain evidence="1">VKM Ac-1401</strain>
    </source>
</reference>
<protein>
    <submittedName>
        <fullName evidence="1">Uncharacterized protein</fullName>
    </submittedName>
</protein>
<name>A0A9W6M038_9MICO</name>
<dbReference type="EMBL" id="BSEN01000009">
    <property type="protein sequence ID" value="GLJ76515.1"/>
    <property type="molecule type" value="Genomic_DNA"/>
</dbReference>
<evidence type="ECO:0000313" key="1">
    <source>
        <dbReference type="EMBL" id="GLJ76515.1"/>
    </source>
</evidence>
<sequence length="102" mass="10777">MPYVPESGRQIAHVLIDAVMAYDADGDDTQNARAVSLALETLGDLGAVTVTTHPDADTVRVDASDLLGATIVSMLWLVDQLAEATGSSEEEVAAALREFMDD</sequence>
<dbReference type="RefSeq" id="WP_271177182.1">
    <property type="nucleotide sequence ID" value="NZ_BAAAJO010000008.1"/>
</dbReference>